<dbReference type="Proteomes" id="UP001060085">
    <property type="component" value="Linkage Group LG05"/>
</dbReference>
<accession>A0ACC0AUJ8</accession>
<reference evidence="2" key="1">
    <citation type="journal article" date="2023" name="Nat. Plants">
        <title>Single-cell RNA sequencing provides a high-resolution roadmap for understanding the multicellular compartmentation of specialized metabolism.</title>
        <authorList>
            <person name="Sun S."/>
            <person name="Shen X."/>
            <person name="Li Y."/>
            <person name="Li Y."/>
            <person name="Wang S."/>
            <person name="Li R."/>
            <person name="Zhang H."/>
            <person name="Shen G."/>
            <person name="Guo B."/>
            <person name="Wei J."/>
            <person name="Xu J."/>
            <person name="St-Pierre B."/>
            <person name="Chen S."/>
            <person name="Sun C."/>
        </authorList>
    </citation>
    <scope>NUCLEOTIDE SEQUENCE [LARGE SCALE GENOMIC DNA]</scope>
</reference>
<keyword evidence="2" id="KW-1185">Reference proteome</keyword>
<evidence type="ECO:0000313" key="1">
    <source>
        <dbReference type="EMBL" id="KAI5664555.1"/>
    </source>
</evidence>
<evidence type="ECO:0000313" key="2">
    <source>
        <dbReference type="Proteomes" id="UP001060085"/>
    </source>
</evidence>
<dbReference type="EMBL" id="CM044705">
    <property type="protein sequence ID" value="KAI5664555.1"/>
    <property type="molecule type" value="Genomic_DNA"/>
</dbReference>
<name>A0ACC0AUJ8_CATRO</name>
<gene>
    <name evidence="1" type="ORF">M9H77_23878</name>
</gene>
<proteinExistence type="predicted"/>
<sequence>MDSRLMEKNLRQLPIEELIGSLLSYQMKIKRLDEIEDEDKGRKSIALKGNEDDQTCSSNNEDEIEDMALVMRKFKRFYKKDFNKRRKHPPLKKGGQNSSLFKARCFDGYSIDHLCSRLSQSHRKGKRSFGRKT</sequence>
<comment type="caution">
    <text evidence="1">The sequence shown here is derived from an EMBL/GenBank/DDBJ whole genome shotgun (WGS) entry which is preliminary data.</text>
</comment>
<protein>
    <submittedName>
        <fullName evidence="1">Uncharacterized protein</fullName>
    </submittedName>
</protein>
<organism evidence="1 2">
    <name type="scientific">Catharanthus roseus</name>
    <name type="common">Madagascar periwinkle</name>
    <name type="synonym">Vinca rosea</name>
    <dbReference type="NCBI Taxonomy" id="4058"/>
    <lineage>
        <taxon>Eukaryota</taxon>
        <taxon>Viridiplantae</taxon>
        <taxon>Streptophyta</taxon>
        <taxon>Embryophyta</taxon>
        <taxon>Tracheophyta</taxon>
        <taxon>Spermatophyta</taxon>
        <taxon>Magnoliopsida</taxon>
        <taxon>eudicotyledons</taxon>
        <taxon>Gunneridae</taxon>
        <taxon>Pentapetalae</taxon>
        <taxon>asterids</taxon>
        <taxon>lamiids</taxon>
        <taxon>Gentianales</taxon>
        <taxon>Apocynaceae</taxon>
        <taxon>Rauvolfioideae</taxon>
        <taxon>Vinceae</taxon>
        <taxon>Catharanthinae</taxon>
        <taxon>Catharanthus</taxon>
    </lineage>
</organism>